<dbReference type="PANTHER" id="PTHR45266:SF3">
    <property type="entry name" value="OXALOACETATE DECARBOXYLASE ALPHA CHAIN"/>
    <property type="match status" value="1"/>
</dbReference>
<dbReference type="RefSeq" id="WP_131556793.1">
    <property type="nucleotide sequence ID" value="NZ_SJSN01000003.1"/>
</dbReference>
<gene>
    <name evidence="3" type="ORF">EZ449_04575</name>
</gene>
<organism evidence="3 4">
    <name type="scientific">Pedobacter frigidisoli</name>
    <dbReference type="NCBI Taxonomy" id="2530455"/>
    <lineage>
        <taxon>Bacteria</taxon>
        <taxon>Pseudomonadati</taxon>
        <taxon>Bacteroidota</taxon>
        <taxon>Sphingobacteriia</taxon>
        <taxon>Sphingobacteriales</taxon>
        <taxon>Sphingobacteriaceae</taxon>
        <taxon>Pedobacter</taxon>
    </lineage>
</organism>
<dbReference type="Gene3D" id="2.40.50.100">
    <property type="match status" value="1"/>
</dbReference>
<proteinExistence type="predicted"/>
<dbReference type="InterPro" id="IPR000089">
    <property type="entry name" value="Biotin_lipoyl"/>
</dbReference>
<dbReference type="FunFam" id="2.40.50.100:FF:000003">
    <property type="entry name" value="Acetyl-CoA carboxylase biotin carboxyl carrier protein"/>
    <property type="match status" value="1"/>
</dbReference>
<protein>
    <submittedName>
        <fullName evidence="3">Acetyl-CoA carboxylase biotin carboxyl carrier protein subunit</fullName>
    </submittedName>
</protein>
<dbReference type="SUPFAM" id="SSF51230">
    <property type="entry name" value="Single hybrid motif"/>
    <property type="match status" value="1"/>
</dbReference>
<evidence type="ECO:0000313" key="3">
    <source>
        <dbReference type="EMBL" id="TCD11542.1"/>
    </source>
</evidence>
<dbReference type="OrthoDB" id="9812676at2"/>
<dbReference type="PANTHER" id="PTHR45266">
    <property type="entry name" value="OXALOACETATE DECARBOXYLASE ALPHA CHAIN"/>
    <property type="match status" value="1"/>
</dbReference>
<evidence type="ECO:0000259" key="2">
    <source>
        <dbReference type="PROSITE" id="PS50968"/>
    </source>
</evidence>
<dbReference type="InterPro" id="IPR011053">
    <property type="entry name" value="Single_hybrid_motif"/>
</dbReference>
<dbReference type="AlphaFoldDB" id="A0A4R0P7P7"/>
<dbReference type="CDD" id="cd06850">
    <property type="entry name" value="biotinyl_domain"/>
    <property type="match status" value="1"/>
</dbReference>
<dbReference type="InterPro" id="IPR001882">
    <property type="entry name" value="Biotin_BS"/>
</dbReference>
<sequence length="166" mass="18685">MYKVKVNDQFQYDIEETKAKLLVNGKHIELDVNNLNASNAHVLFQNRSFNTEVVDVDKAEKTCKIKVNGNIYNIKVEDQFDQLLQQLGLDKLATNKVSEIKAPMPGLVLKVSVTEGEDVKKGDNLLILEAMKMENILKSSADGIVKRILVNQGDKVEKNQILIQFA</sequence>
<dbReference type="InterPro" id="IPR050709">
    <property type="entry name" value="Biotin_Carboxyl_Carrier/Decarb"/>
</dbReference>
<dbReference type="Pfam" id="PF00364">
    <property type="entry name" value="Biotin_lipoyl"/>
    <property type="match status" value="1"/>
</dbReference>
<keyword evidence="1" id="KW-0092">Biotin</keyword>
<name>A0A4R0P7P7_9SPHI</name>
<feature type="domain" description="Lipoyl-binding" evidence="2">
    <location>
        <begin position="92"/>
        <end position="166"/>
    </location>
</feature>
<dbReference type="PROSITE" id="PS50968">
    <property type="entry name" value="BIOTINYL_LIPOYL"/>
    <property type="match status" value="1"/>
</dbReference>
<dbReference type="Proteomes" id="UP000291485">
    <property type="component" value="Unassembled WGS sequence"/>
</dbReference>
<keyword evidence="4" id="KW-1185">Reference proteome</keyword>
<reference evidence="3 4" key="1">
    <citation type="submission" date="2019-02" db="EMBL/GenBank/DDBJ databases">
        <title>Pedobacter sp. RP-3-11 sp. nov., isolated from Arctic soil.</title>
        <authorList>
            <person name="Dahal R.H."/>
        </authorList>
    </citation>
    <scope>NUCLEOTIDE SEQUENCE [LARGE SCALE GENOMIC DNA]</scope>
    <source>
        <strain evidence="3 4">RP-3-11</strain>
    </source>
</reference>
<comment type="caution">
    <text evidence="3">The sequence shown here is derived from an EMBL/GenBank/DDBJ whole genome shotgun (WGS) entry which is preliminary data.</text>
</comment>
<dbReference type="PROSITE" id="PS00188">
    <property type="entry name" value="BIOTIN"/>
    <property type="match status" value="1"/>
</dbReference>
<accession>A0A4R0P7P7</accession>
<evidence type="ECO:0000256" key="1">
    <source>
        <dbReference type="ARBA" id="ARBA00023267"/>
    </source>
</evidence>
<evidence type="ECO:0000313" key="4">
    <source>
        <dbReference type="Proteomes" id="UP000291485"/>
    </source>
</evidence>
<dbReference type="EMBL" id="SJSN01000003">
    <property type="protein sequence ID" value="TCD11542.1"/>
    <property type="molecule type" value="Genomic_DNA"/>
</dbReference>